<evidence type="ECO:0000313" key="2">
    <source>
        <dbReference type="EMBL" id="MDP5225746.1"/>
    </source>
</evidence>
<accession>A0ABT9IJH8</accession>
<keyword evidence="1" id="KW-0812">Transmembrane</keyword>
<protein>
    <submittedName>
        <fullName evidence="2">Uncharacterized protein</fullName>
    </submittedName>
</protein>
<comment type="caution">
    <text evidence="2">The sequence shown here is derived from an EMBL/GenBank/DDBJ whole genome shotgun (WGS) entry which is preliminary data.</text>
</comment>
<dbReference type="EMBL" id="JAVALS010000001">
    <property type="protein sequence ID" value="MDP5225746.1"/>
    <property type="molecule type" value="Genomic_DNA"/>
</dbReference>
<organism evidence="2 3">
    <name type="scientific">Arthrobacter horti</name>
    <dbReference type="NCBI Taxonomy" id="3068273"/>
    <lineage>
        <taxon>Bacteria</taxon>
        <taxon>Bacillati</taxon>
        <taxon>Actinomycetota</taxon>
        <taxon>Actinomycetes</taxon>
        <taxon>Micrococcales</taxon>
        <taxon>Micrococcaceae</taxon>
        <taxon>Arthrobacter</taxon>
    </lineage>
</organism>
<proteinExistence type="predicted"/>
<dbReference type="RefSeq" id="WP_305994787.1">
    <property type="nucleotide sequence ID" value="NZ_JAVALS010000001.1"/>
</dbReference>
<keyword evidence="1" id="KW-0472">Membrane</keyword>
<dbReference type="Proteomes" id="UP001232725">
    <property type="component" value="Unassembled WGS sequence"/>
</dbReference>
<reference evidence="2 3" key="1">
    <citation type="submission" date="2023-08" db="EMBL/GenBank/DDBJ databases">
        <title>Arthrobacter horti sp. nov., isolated from forest soil.</title>
        <authorList>
            <person name="Park M."/>
        </authorList>
    </citation>
    <scope>NUCLEOTIDE SEQUENCE [LARGE SCALE GENOMIC DNA]</scope>
    <source>
        <strain evidence="2 3">YJM1</strain>
    </source>
</reference>
<keyword evidence="1" id="KW-1133">Transmembrane helix</keyword>
<feature type="transmembrane region" description="Helical" evidence="1">
    <location>
        <begin position="102"/>
        <end position="123"/>
    </location>
</feature>
<keyword evidence="3" id="KW-1185">Reference proteome</keyword>
<feature type="transmembrane region" description="Helical" evidence="1">
    <location>
        <begin position="29"/>
        <end position="49"/>
    </location>
</feature>
<gene>
    <name evidence="2" type="ORF">Q9R02_01075</name>
</gene>
<sequence length="136" mass="13875">MSARLPARCVALAAVAGMAAHLSMVADGAWMAVAAVVMIAACAPCAWGMWRRPTAHSARMLTVMSLVMALVHVGMALGPVTLMDHAHHATGPAITAASAGHSAMALGIAAADFAVAWLAALWLGRARRPRTAPAMA</sequence>
<evidence type="ECO:0000313" key="3">
    <source>
        <dbReference type="Proteomes" id="UP001232725"/>
    </source>
</evidence>
<name>A0ABT9IJH8_9MICC</name>
<evidence type="ECO:0000256" key="1">
    <source>
        <dbReference type="SAM" id="Phobius"/>
    </source>
</evidence>
<feature type="transmembrane region" description="Helical" evidence="1">
    <location>
        <begin position="61"/>
        <end position="82"/>
    </location>
</feature>